<accession>A0A9P8JZG6</accession>
<reference evidence="1" key="2">
    <citation type="submission" date="2021-08" db="EMBL/GenBank/DDBJ databases">
        <authorList>
            <person name="Gostincar C."/>
            <person name="Sun X."/>
            <person name="Song Z."/>
            <person name="Gunde-Cimerman N."/>
        </authorList>
    </citation>
    <scope>NUCLEOTIDE SEQUENCE</scope>
    <source>
        <strain evidence="1">EXF-9298</strain>
    </source>
</reference>
<sequence length="174" mass="20144">MPVSDDDEQILSAIHQNHLVGFAVQKPRGFFSVTGHLGFEGFDLMEYQDERLWLSLQDQDPEVWTTDDDATKILLVWRIFFRDSAANQTHLSTVGVDLEVIYVFSCSYVVVFEDQNQERHYLLLSRPDPSVTAVYPERERQAIFYDEVEGKHPEPYTANVVIHEVRIRLARSPS</sequence>
<protein>
    <submittedName>
        <fullName evidence="1">Uncharacterized protein</fullName>
    </submittedName>
</protein>
<keyword evidence="2" id="KW-1185">Reference proteome</keyword>
<proteinExistence type="predicted"/>
<feature type="non-terminal residue" evidence="1">
    <location>
        <position position="174"/>
    </location>
</feature>
<evidence type="ECO:0000313" key="1">
    <source>
        <dbReference type="EMBL" id="KAG9990234.1"/>
    </source>
</evidence>
<reference evidence="1" key="1">
    <citation type="journal article" date="2021" name="J Fungi (Basel)">
        <title>Virulence traits and population genomics of the black yeast Aureobasidium melanogenum.</title>
        <authorList>
            <person name="Cernosa A."/>
            <person name="Sun X."/>
            <person name="Gostincar C."/>
            <person name="Fang C."/>
            <person name="Gunde-Cimerman N."/>
            <person name="Song Z."/>
        </authorList>
    </citation>
    <scope>NUCLEOTIDE SEQUENCE</scope>
    <source>
        <strain evidence="1">EXF-9298</strain>
    </source>
</reference>
<name>A0A9P8JZG6_AURME</name>
<evidence type="ECO:0000313" key="2">
    <source>
        <dbReference type="Proteomes" id="UP000729357"/>
    </source>
</evidence>
<dbReference type="AlphaFoldDB" id="A0A9P8JZG6"/>
<dbReference type="EMBL" id="JAHFXS010000040">
    <property type="protein sequence ID" value="KAG9990234.1"/>
    <property type="molecule type" value="Genomic_DNA"/>
</dbReference>
<dbReference type="Proteomes" id="UP000729357">
    <property type="component" value="Unassembled WGS sequence"/>
</dbReference>
<comment type="caution">
    <text evidence="1">The sequence shown here is derived from an EMBL/GenBank/DDBJ whole genome shotgun (WGS) entry which is preliminary data.</text>
</comment>
<gene>
    <name evidence="1" type="ORF">KCU98_g1291</name>
</gene>
<organism evidence="1 2">
    <name type="scientific">Aureobasidium melanogenum</name>
    <name type="common">Aureobasidium pullulans var. melanogenum</name>
    <dbReference type="NCBI Taxonomy" id="46634"/>
    <lineage>
        <taxon>Eukaryota</taxon>
        <taxon>Fungi</taxon>
        <taxon>Dikarya</taxon>
        <taxon>Ascomycota</taxon>
        <taxon>Pezizomycotina</taxon>
        <taxon>Dothideomycetes</taxon>
        <taxon>Dothideomycetidae</taxon>
        <taxon>Dothideales</taxon>
        <taxon>Saccotheciaceae</taxon>
        <taxon>Aureobasidium</taxon>
    </lineage>
</organism>